<gene>
    <name evidence="1" type="ORF">FTOL_04026</name>
</gene>
<accession>A0AAE8SG56</accession>
<sequence>MFFWFLTELEDCSSQEAIILYRRRTIAIKFKSTMIDDKDKECLEKQVCVFYGTVLQETTGLSYHSWTWCTRSDGT</sequence>
<evidence type="ECO:0000313" key="1">
    <source>
        <dbReference type="EMBL" id="SPJ74296.1"/>
    </source>
</evidence>
<name>A0AAE8SG56_9HYPO</name>
<reference evidence="1" key="1">
    <citation type="submission" date="2018-03" db="EMBL/GenBank/DDBJ databases">
        <authorList>
            <person name="Guldener U."/>
        </authorList>
    </citation>
    <scope>NUCLEOTIDE SEQUENCE</scope>
</reference>
<protein>
    <submittedName>
        <fullName evidence="1">Uncharacterized protein</fullName>
    </submittedName>
</protein>
<proteinExistence type="predicted"/>
<dbReference type="Proteomes" id="UP001187734">
    <property type="component" value="Unassembled WGS sequence"/>
</dbReference>
<dbReference type="AlphaFoldDB" id="A0AAE8SG56"/>
<organism evidence="1 2">
    <name type="scientific">Fusarium torulosum</name>
    <dbReference type="NCBI Taxonomy" id="33205"/>
    <lineage>
        <taxon>Eukaryota</taxon>
        <taxon>Fungi</taxon>
        <taxon>Dikarya</taxon>
        <taxon>Ascomycota</taxon>
        <taxon>Pezizomycotina</taxon>
        <taxon>Sordariomycetes</taxon>
        <taxon>Hypocreomycetidae</taxon>
        <taxon>Hypocreales</taxon>
        <taxon>Nectriaceae</taxon>
        <taxon>Fusarium</taxon>
    </lineage>
</organism>
<comment type="caution">
    <text evidence="1">The sequence shown here is derived from an EMBL/GenBank/DDBJ whole genome shotgun (WGS) entry which is preliminary data.</text>
</comment>
<keyword evidence="2" id="KW-1185">Reference proteome</keyword>
<dbReference type="EMBL" id="ONZP01000116">
    <property type="protein sequence ID" value="SPJ74296.1"/>
    <property type="molecule type" value="Genomic_DNA"/>
</dbReference>
<evidence type="ECO:0000313" key="2">
    <source>
        <dbReference type="Proteomes" id="UP001187734"/>
    </source>
</evidence>